<organism evidence="2 3">
    <name type="scientific">Paragonimus skrjabini miyazakii</name>
    <dbReference type="NCBI Taxonomy" id="59628"/>
    <lineage>
        <taxon>Eukaryota</taxon>
        <taxon>Metazoa</taxon>
        <taxon>Spiralia</taxon>
        <taxon>Lophotrochozoa</taxon>
        <taxon>Platyhelminthes</taxon>
        <taxon>Trematoda</taxon>
        <taxon>Digenea</taxon>
        <taxon>Plagiorchiida</taxon>
        <taxon>Troglotremata</taxon>
        <taxon>Troglotrematidae</taxon>
        <taxon>Paragonimus</taxon>
    </lineage>
</organism>
<evidence type="ECO:0000259" key="1">
    <source>
        <dbReference type="PROSITE" id="PS50003"/>
    </source>
</evidence>
<dbReference type="InterPro" id="IPR001849">
    <property type="entry name" value="PH_domain"/>
</dbReference>
<accession>A0A8S9YMF8</accession>
<reference evidence="2" key="1">
    <citation type="submission" date="2019-07" db="EMBL/GenBank/DDBJ databases">
        <title>Annotation for the trematode Paragonimus miyazaki's.</title>
        <authorList>
            <person name="Choi Y.-J."/>
        </authorList>
    </citation>
    <scope>NUCLEOTIDE SEQUENCE</scope>
    <source>
        <strain evidence="2">Japan</strain>
    </source>
</reference>
<dbReference type="Proteomes" id="UP000822476">
    <property type="component" value="Unassembled WGS sequence"/>
</dbReference>
<feature type="domain" description="PH" evidence="1">
    <location>
        <begin position="82"/>
        <end position="118"/>
    </location>
</feature>
<dbReference type="AlphaFoldDB" id="A0A8S9YMF8"/>
<proteinExistence type="predicted"/>
<keyword evidence="3" id="KW-1185">Reference proteome</keyword>
<evidence type="ECO:0000313" key="2">
    <source>
        <dbReference type="EMBL" id="KAF7256075.1"/>
    </source>
</evidence>
<name>A0A8S9YMF8_9TREM</name>
<dbReference type="PROSITE" id="PS50003">
    <property type="entry name" value="PH_DOMAIN"/>
    <property type="match status" value="1"/>
</dbReference>
<protein>
    <recommendedName>
        <fullName evidence="1">PH domain-containing protein</fullName>
    </recommendedName>
</protein>
<evidence type="ECO:0000313" key="3">
    <source>
        <dbReference type="Proteomes" id="UP000822476"/>
    </source>
</evidence>
<gene>
    <name evidence="2" type="ORF">EG68_07633</name>
</gene>
<dbReference type="EMBL" id="JTDE01003418">
    <property type="protein sequence ID" value="KAF7256075.1"/>
    <property type="molecule type" value="Genomic_DNA"/>
</dbReference>
<dbReference type="OrthoDB" id="2015333at2759"/>
<comment type="caution">
    <text evidence="2">The sequence shown here is derived from an EMBL/GenBank/DDBJ whole genome shotgun (WGS) entry which is preliminary data.</text>
</comment>
<sequence length="267" mass="29805">MSHVCFCQIVVSVGTSLRSLEVSKLYNSLSVLPAVRSRSAPAVEDQNEFRAIPSCSSLSNFSVTGFADDTPVQSSMHTTQPTFSLFLRSNPEHPLIVLKASNTKERDRWVTHIWKAIRKPVKCFPPSSLLESPSRLPFDLEQKAGQLLVSVVRSWTSKKNPVNICLEFAMDDQPTQICTLLSDSPSQSMAPLHFMYSNSEHSCLSVNARNSVESPMPRTAGHFRLQISCLLKLVDTTTSDPAIIKRVKFLNSPIGLHVELTFRFRPM</sequence>